<dbReference type="STRING" id="36087.A0A077YX32"/>
<evidence type="ECO:0000256" key="2">
    <source>
        <dbReference type="ARBA" id="ARBA00023125"/>
    </source>
</evidence>
<reference evidence="4" key="1">
    <citation type="submission" date="2014-01" db="EMBL/GenBank/DDBJ databases">
        <authorList>
            <person name="Aslett M."/>
        </authorList>
    </citation>
    <scope>NUCLEOTIDE SEQUENCE</scope>
</reference>
<dbReference type="Gene3D" id="3.30.310.10">
    <property type="entry name" value="TATA-Binding Protein"/>
    <property type="match status" value="2"/>
</dbReference>
<name>A0A077YX32_TRITR</name>
<evidence type="ECO:0000313" key="4">
    <source>
        <dbReference type="EMBL" id="CDW52314.1"/>
    </source>
</evidence>
<dbReference type="InterPro" id="IPR000814">
    <property type="entry name" value="TBP"/>
</dbReference>
<dbReference type="Pfam" id="PF00352">
    <property type="entry name" value="TBP"/>
    <property type="match status" value="2"/>
</dbReference>
<dbReference type="AlphaFoldDB" id="A0A077YX32"/>
<dbReference type="SUPFAM" id="SSF55945">
    <property type="entry name" value="TATA-box binding protein-like"/>
    <property type="match status" value="2"/>
</dbReference>
<dbReference type="OrthoDB" id="2127950at2759"/>
<dbReference type="GO" id="GO:0006352">
    <property type="term" value="P:DNA-templated transcription initiation"/>
    <property type="evidence" value="ECO:0007669"/>
    <property type="project" value="InterPro"/>
</dbReference>
<dbReference type="PRINTS" id="PR00686">
    <property type="entry name" value="TIFACTORIID"/>
</dbReference>
<dbReference type="CDD" id="cd00652">
    <property type="entry name" value="TBP_TLF"/>
    <property type="match status" value="1"/>
</dbReference>
<comment type="similarity">
    <text evidence="1">Belongs to the TBP family.</text>
</comment>
<organism evidence="4 5">
    <name type="scientific">Trichuris trichiura</name>
    <name type="common">Whipworm</name>
    <name type="synonym">Trichocephalus trichiurus</name>
    <dbReference type="NCBI Taxonomy" id="36087"/>
    <lineage>
        <taxon>Eukaryota</taxon>
        <taxon>Metazoa</taxon>
        <taxon>Ecdysozoa</taxon>
        <taxon>Nematoda</taxon>
        <taxon>Enoplea</taxon>
        <taxon>Dorylaimia</taxon>
        <taxon>Trichinellida</taxon>
        <taxon>Trichuridae</taxon>
        <taxon>Trichuris</taxon>
    </lineage>
</organism>
<evidence type="ECO:0000313" key="5">
    <source>
        <dbReference type="Proteomes" id="UP000030665"/>
    </source>
</evidence>
<dbReference type="GO" id="GO:0003677">
    <property type="term" value="F:DNA binding"/>
    <property type="evidence" value="ECO:0007669"/>
    <property type="project" value="UniProtKB-KW"/>
</dbReference>
<sequence>MSHQAQFQLQQIAGVISSVVPAELRPSSIRPNIYTLVRIPCFVNNAVSPSHASTQVIQVISGPTEASLVTSPSPAEVVVDGADLQGKIDLRVRNVVSMFNVCCHVDLHALAMCTPNVVYELSRGVVMWQLRNPNCHARISACGKVIVTGATSEMAARKASRRVARWIQQKVNPSVCFADYRITNMMASCKLPFGLRLVDLALAHPKECSYEPEINTGLIWRNSSPKLTLRIHSTGSVTITGATSEANVLSAMDSLYPVLLRYKVAYRSGGTIESPLATSVVSLRF</sequence>
<evidence type="ECO:0000256" key="1">
    <source>
        <dbReference type="ARBA" id="ARBA00005560"/>
    </source>
</evidence>
<keyword evidence="2" id="KW-0238">DNA-binding</keyword>
<keyword evidence="3" id="KW-0804">Transcription</keyword>
<dbReference type="PANTHER" id="PTHR10126">
    <property type="entry name" value="TATA-BOX BINDING PROTEIN"/>
    <property type="match status" value="1"/>
</dbReference>
<keyword evidence="5" id="KW-1185">Reference proteome</keyword>
<evidence type="ECO:0000256" key="3">
    <source>
        <dbReference type="ARBA" id="ARBA00023163"/>
    </source>
</evidence>
<proteinExistence type="inferred from homology"/>
<reference evidence="4" key="2">
    <citation type="submission" date="2014-03" db="EMBL/GenBank/DDBJ databases">
        <title>The whipworm genome and dual-species transcriptomics of an intimate host-pathogen interaction.</title>
        <authorList>
            <person name="Foth B.J."/>
            <person name="Tsai I.J."/>
            <person name="Reid A.J."/>
            <person name="Bancroft A.J."/>
            <person name="Nichol S."/>
            <person name="Tracey A."/>
            <person name="Holroyd N."/>
            <person name="Cotton J.A."/>
            <person name="Stanley E.J."/>
            <person name="Zarowiecki M."/>
            <person name="Liu J.Z."/>
            <person name="Huckvale T."/>
            <person name="Cooper P.J."/>
            <person name="Grencis R.K."/>
            <person name="Berriman M."/>
        </authorList>
    </citation>
    <scope>NUCLEOTIDE SEQUENCE [LARGE SCALE GENOMIC DNA]</scope>
</reference>
<dbReference type="EMBL" id="HG805819">
    <property type="protein sequence ID" value="CDW52314.1"/>
    <property type="molecule type" value="Genomic_DNA"/>
</dbReference>
<protein>
    <submittedName>
        <fullName evidence="4">TATA box binding protein 2</fullName>
    </submittedName>
</protein>
<gene>
    <name evidence="4" type="ORF">TTRE_0000057301</name>
</gene>
<dbReference type="InterPro" id="IPR012295">
    <property type="entry name" value="TBP_dom_sf"/>
</dbReference>
<accession>A0A077YX32</accession>
<dbReference type="Proteomes" id="UP000030665">
    <property type="component" value="Unassembled WGS sequence"/>
</dbReference>